<feature type="region of interest" description="Disordered" evidence="1">
    <location>
        <begin position="23"/>
        <end position="62"/>
    </location>
</feature>
<dbReference type="Proteomes" id="UP000243528">
    <property type="component" value="Unassembled WGS sequence"/>
</dbReference>
<keyword evidence="3" id="KW-0378">Hydrolase</keyword>
<dbReference type="Pfam" id="PF13930">
    <property type="entry name" value="Endonuclea_NS_2"/>
    <property type="match status" value="1"/>
</dbReference>
<evidence type="ECO:0000259" key="2">
    <source>
        <dbReference type="Pfam" id="PF13930"/>
    </source>
</evidence>
<dbReference type="InterPro" id="IPR044927">
    <property type="entry name" value="Endonuclea_NS_2"/>
</dbReference>
<comment type="caution">
    <text evidence="3">The sequence shown here is derived from an EMBL/GenBank/DDBJ whole genome shotgun (WGS) entry which is preliminary data.</text>
</comment>
<keyword evidence="4" id="KW-1185">Reference proteome</keyword>
<organism evidence="3 4">
    <name type="scientific">Haloactinopolyspora alba</name>
    <dbReference type="NCBI Taxonomy" id="648780"/>
    <lineage>
        <taxon>Bacteria</taxon>
        <taxon>Bacillati</taxon>
        <taxon>Actinomycetota</taxon>
        <taxon>Actinomycetes</taxon>
        <taxon>Jiangellales</taxon>
        <taxon>Jiangellaceae</taxon>
        <taxon>Haloactinopolyspora</taxon>
    </lineage>
</organism>
<dbReference type="AlphaFoldDB" id="A0A2P8EFA1"/>
<reference evidence="3 4" key="1">
    <citation type="submission" date="2018-03" db="EMBL/GenBank/DDBJ databases">
        <title>Genomic Encyclopedia of Archaeal and Bacterial Type Strains, Phase II (KMG-II): from individual species to whole genera.</title>
        <authorList>
            <person name="Goeker M."/>
        </authorList>
    </citation>
    <scope>NUCLEOTIDE SEQUENCE [LARGE SCALE GENOMIC DNA]</scope>
    <source>
        <strain evidence="3 4">DSM 45211</strain>
    </source>
</reference>
<dbReference type="GO" id="GO:0004519">
    <property type="term" value="F:endonuclease activity"/>
    <property type="evidence" value="ECO:0007669"/>
    <property type="project" value="UniProtKB-KW"/>
</dbReference>
<dbReference type="Gene3D" id="3.40.570.10">
    <property type="entry name" value="Extracellular Endonuclease, subunit A"/>
    <property type="match status" value="1"/>
</dbReference>
<protein>
    <submittedName>
        <fullName evidence="3">DNA/RNA non-specific endonuclease</fullName>
    </submittedName>
</protein>
<keyword evidence="3" id="KW-0540">Nuclease</keyword>
<feature type="domain" description="Type VII secretion system protein EssD-like" evidence="2">
    <location>
        <begin position="73"/>
        <end position="187"/>
    </location>
</feature>
<dbReference type="InterPro" id="IPR044929">
    <property type="entry name" value="DNA/RNA_non-sp_Endonuclease_sf"/>
</dbReference>
<accession>A0A2P8EFA1</accession>
<evidence type="ECO:0000256" key="1">
    <source>
        <dbReference type="SAM" id="MobiDB-lite"/>
    </source>
</evidence>
<dbReference type="EMBL" id="PYGE01000001">
    <property type="protein sequence ID" value="PSL08130.1"/>
    <property type="molecule type" value="Genomic_DNA"/>
</dbReference>
<evidence type="ECO:0000313" key="4">
    <source>
        <dbReference type="Proteomes" id="UP000243528"/>
    </source>
</evidence>
<proteinExistence type="predicted"/>
<gene>
    <name evidence="3" type="ORF">CLV30_10197</name>
</gene>
<name>A0A2P8EFA1_9ACTN</name>
<sequence>MGSDVRRLGDEVGAALTDVIGELEGLSRPAGADPSELSGSAEQVLLRVSGTDRKDAGVRRSPPPNSVIVVDDAFVYTTDELGRVVRAEATLTAGEPGERNDYAQHTLKGKLPGDDAGHLIARVLGGLGDQLNLVPMTRKVNREEYAAMERRWRRAVEQGKTVDLEIELEYDTDARRPISIVVSYEIAGQKPRTVPFDNDPTEEIEP</sequence>
<keyword evidence="3" id="KW-0255">Endonuclease</keyword>
<evidence type="ECO:0000313" key="3">
    <source>
        <dbReference type="EMBL" id="PSL08130.1"/>
    </source>
</evidence>